<feature type="region of interest" description="Disordered" evidence="4">
    <location>
        <begin position="650"/>
        <end position="670"/>
    </location>
</feature>
<sequence>MRWFDDLRLGRKLLVGFGIVLTLMGAQSAVAYRATLASQDASRWTEHTNTVLGAATAALSALQDVETGYRGFLLTGRDEFLEPYVAGRRAAAAKLAELRELTSDNPAQVARWTELEKRSADFVAQVTEPGIAMRRQVSTGALPFDSVASRVASGEGKKHFDGMRGVFQAATDAERALLVTRRAHDVAASEQLLLLLVVGTGALLALGVLVGWLVARRTTRPLAALTAAAERLALGDVAQQVTHASRDEVGVLAEAFRTVIAHQQAIAAAAERVSAGDLSTAVAEKSAHDVVARSMNRVRERLTLLVEETGTLTTAAREGRLGVRSDATRAEGAYRELLAGFNATLDAVIAPVQDAREVLGRVAERDLTARITTTYTGEHALLADTVNVAASQLEQALSEVALGAQQVAAASGQIASGSQALAQGAGEQASALEEMAASLQELGAMAEQTAANSQQVRTLAEQTAASAAAGQDGMARLTTTVDAIRSRAEETAKILKTIDEIAFQTNLLALNAAVEAARAGDAGRGFAVVAEEVRALALRSAEAARTTATLVEAMTAQTAEGVAVNQAVRTQFTAIAEQVGRVRAIVDEVSTASVQQADGVRQVNVGMEQVNGGTQRSAAHAEESAAAGEELDTQSRALLALVQQFRLGNASAGSPAAPHRAAPPAREAGRPQRIAYEMLVRA</sequence>
<dbReference type="GO" id="GO:0005886">
    <property type="term" value="C:plasma membrane"/>
    <property type="evidence" value="ECO:0007669"/>
    <property type="project" value="TreeGrafter"/>
</dbReference>
<dbReference type="InterPro" id="IPR003660">
    <property type="entry name" value="HAMP_dom"/>
</dbReference>
<dbReference type="InterPro" id="IPR004089">
    <property type="entry name" value="MCPsignal_dom"/>
</dbReference>
<dbReference type="Pfam" id="PF00672">
    <property type="entry name" value="HAMP"/>
    <property type="match status" value="1"/>
</dbReference>
<dbReference type="PANTHER" id="PTHR43531:SF11">
    <property type="entry name" value="METHYL-ACCEPTING CHEMOTAXIS PROTEIN 3"/>
    <property type="match status" value="1"/>
</dbReference>
<dbReference type="SUPFAM" id="SSF58104">
    <property type="entry name" value="Methyl-accepting chemotaxis protein (MCP) signaling domain"/>
    <property type="match status" value="1"/>
</dbReference>
<keyword evidence="3" id="KW-0807">Transducer</keyword>
<feature type="transmembrane region" description="Helical" evidence="5">
    <location>
        <begin position="192"/>
        <end position="215"/>
    </location>
</feature>
<dbReference type="GO" id="GO:0004888">
    <property type="term" value="F:transmembrane signaling receptor activity"/>
    <property type="evidence" value="ECO:0007669"/>
    <property type="project" value="TreeGrafter"/>
</dbReference>
<feature type="domain" description="HAMP" evidence="7">
    <location>
        <begin position="346"/>
        <end position="398"/>
    </location>
</feature>
<feature type="domain" description="HAMP" evidence="7">
    <location>
        <begin position="216"/>
        <end position="268"/>
    </location>
</feature>
<dbReference type="GO" id="GO:0006935">
    <property type="term" value="P:chemotaxis"/>
    <property type="evidence" value="ECO:0007669"/>
    <property type="project" value="UniProtKB-KW"/>
</dbReference>
<dbReference type="Pfam" id="PF05227">
    <property type="entry name" value="CHASE3"/>
    <property type="match status" value="1"/>
</dbReference>
<dbReference type="Gene3D" id="1.20.120.1530">
    <property type="match status" value="1"/>
</dbReference>
<dbReference type="EMBL" id="BRXS01000001">
    <property type="protein sequence ID" value="GLC23793.1"/>
    <property type="molecule type" value="Genomic_DNA"/>
</dbReference>
<dbReference type="PANTHER" id="PTHR43531">
    <property type="entry name" value="PROTEIN ICFG"/>
    <property type="match status" value="1"/>
</dbReference>
<evidence type="ECO:0008006" key="10">
    <source>
        <dbReference type="Google" id="ProtNLM"/>
    </source>
</evidence>
<comment type="similarity">
    <text evidence="2">Belongs to the methyl-accepting chemotaxis (MCP) protein family.</text>
</comment>
<dbReference type="Proteomes" id="UP001161325">
    <property type="component" value="Unassembled WGS sequence"/>
</dbReference>
<dbReference type="InterPro" id="IPR051310">
    <property type="entry name" value="MCP_chemotaxis"/>
</dbReference>
<feature type="domain" description="Methyl-accepting transducer" evidence="6">
    <location>
        <begin position="403"/>
        <end position="632"/>
    </location>
</feature>
<evidence type="ECO:0000259" key="6">
    <source>
        <dbReference type="PROSITE" id="PS50111"/>
    </source>
</evidence>
<evidence type="ECO:0000313" key="9">
    <source>
        <dbReference type="Proteomes" id="UP001161325"/>
    </source>
</evidence>
<dbReference type="SUPFAM" id="SSF158472">
    <property type="entry name" value="HAMP domain-like"/>
    <property type="match status" value="1"/>
</dbReference>
<accession>A0AA37QBT4</accession>
<dbReference type="Gene3D" id="1.10.287.950">
    <property type="entry name" value="Methyl-accepting chemotaxis protein"/>
    <property type="match status" value="1"/>
</dbReference>
<dbReference type="RefSeq" id="WP_284348238.1">
    <property type="nucleotide sequence ID" value="NZ_BRXS01000001.1"/>
</dbReference>
<proteinExistence type="inferred from homology"/>
<dbReference type="InterPro" id="IPR007891">
    <property type="entry name" value="CHASE3"/>
</dbReference>
<feature type="compositionally biased region" description="Low complexity" evidence="4">
    <location>
        <begin position="650"/>
        <end position="666"/>
    </location>
</feature>
<keyword evidence="9" id="KW-1185">Reference proteome</keyword>
<keyword evidence="5" id="KW-0472">Membrane</keyword>
<protein>
    <recommendedName>
        <fullName evidence="10">Methyl-accepting chemotaxis protein</fullName>
    </recommendedName>
</protein>
<dbReference type="CDD" id="cd06225">
    <property type="entry name" value="HAMP"/>
    <property type="match status" value="1"/>
</dbReference>
<keyword evidence="1" id="KW-0145">Chemotaxis</keyword>
<dbReference type="Pfam" id="PF00015">
    <property type="entry name" value="MCPsignal"/>
    <property type="match status" value="1"/>
</dbReference>
<evidence type="ECO:0000256" key="4">
    <source>
        <dbReference type="SAM" id="MobiDB-lite"/>
    </source>
</evidence>
<evidence type="ECO:0000256" key="2">
    <source>
        <dbReference type="ARBA" id="ARBA00029447"/>
    </source>
</evidence>
<dbReference type="CDD" id="cd19410">
    <property type="entry name" value="HK9-like_sensor"/>
    <property type="match status" value="1"/>
</dbReference>
<comment type="caution">
    <text evidence="8">The sequence shown here is derived from an EMBL/GenBank/DDBJ whole genome shotgun (WGS) entry which is preliminary data.</text>
</comment>
<organism evidence="8 9">
    <name type="scientific">Roseisolibacter agri</name>
    <dbReference type="NCBI Taxonomy" id="2014610"/>
    <lineage>
        <taxon>Bacteria</taxon>
        <taxon>Pseudomonadati</taxon>
        <taxon>Gemmatimonadota</taxon>
        <taxon>Gemmatimonadia</taxon>
        <taxon>Gemmatimonadales</taxon>
        <taxon>Gemmatimonadaceae</taxon>
        <taxon>Roseisolibacter</taxon>
    </lineage>
</organism>
<reference evidence="8" key="1">
    <citation type="submission" date="2022-08" db="EMBL/GenBank/DDBJ databases">
        <title>Draft genome sequencing of Roseisolibacter agri AW1220.</title>
        <authorList>
            <person name="Tobiishi Y."/>
            <person name="Tonouchi A."/>
        </authorList>
    </citation>
    <scope>NUCLEOTIDE SEQUENCE</scope>
    <source>
        <strain evidence="8">AW1220</strain>
    </source>
</reference>
<evidence type="ECO:0000256" key="5">
    <source>
        <dbReference type="SAM" id="Phobius"/>
    </source>
</evidence>
<dbReference type="Pfam" id="PF18947">
    <property type="entry name" value="HAMP_2"/>
    <property type="match status" value="1"/>
</dbReference>
<dbReference type="SMART" id="SM00304">
    <property type="entry name" value="HAMP"/>
    <property type="match status" value="2"/>
</dbReference>
<evidence type="ECO:0000313" key="8">
    <source>
        <dbReference type="EMBL" id="GLC23793.1"/>
    </source>
</evidence>
<gene>
    <name evidence="8" type="ORF">rosag_03060</name>
</gene>
<dbReference type="AlphaFoldDB" id="A0AA37QBT4"/>
<evidence type="ECO:0000259" key="7">
    <source>
        <dbReference type="PROSITE" id="PS50885"/>
    </source>
</evidence>
<keyword evidence="5" id="KW-0812">Transmembrane</keyword>
<dbReference type="GO" id="GO:0007165">
    <property type="term" value="P:signal transduction"/>
    <property type="evidence" value="ECO:0007669"/>
    <property type="project" value="UniProtKB-KW"/>
</dbReference>
<name>A0AA37QBT4_9BACT</name>
<dbReference type="PROSITE" id="PS50111">
    <property type="entry name" value="CHEMOTAXIS_TRANSDUC_2"/>
    <property type="match status" value="1"/>
</dbReference>
<dbReference type="Gene3D" id="1.10.8.500">
    <property type="entry name" value="HAMP domain in histidine kinase"/>
    <property type="match status" value="1"/>
</dbReference>
<dbReference type="PROSITE" id="PS50885">
    <property type="entry name" value="HAMP"/>
    <property type="match status" value="2"/>
</dbReference>
<keyword evidence="5" id="KW-1133">Transmembrane helix</keyword>
<evidence type="ECO:0000256" key="3">
    <source>
        <dbReference type="PROSITE-ProRule" id="PRU00284"/>
    </source>
</evidence>
<evidence type="ECO:0000256" key="1">
    <source>
        <dbReference type="ARBA" id="ARBA00022500"/>
    </source>
</evidence>
<dbReference type="SMART" id="SM00283">
    <property type="entry name" value="MA"/>
    <property type="match status" value="1"/>
</dbReference>